<reference evidence="2 3" key="1">
    <citation type="submission" date="2018-11" db="EMBL/GenBank/DDBJ databases">
        <title>Chryseotalea sanarue gen. nov., sp., nov., a member of the family Cytophagaceae, isolated from a brackish lake in Hamamatsu Japan.</title>
        <authorList>
            <person name="Maejima Y."/>
            <person name="Iino T."/>
            <person name="Muraguchi Y."/>
            <person name="Fukuda K."/>
            <person name="Ohkuma M."/>
            <person name="Moriuchi R."/>
            <person name="Dohra H."/>
            <person name="Kimbara K."/>
            <person name="Shintani M."/>
        </authorList>
    </citation>
    <scope>NUCLEOTIDE SEQUENCE [LARGE SCALE GENOMIC DNA]</scope>
    <source>
        <strain evidence="2 3">Ys</strain>
    </source>
</reference>
<dbReference type="OrthoDB" id="853465at2"/>
<evidence type="ECO:0000313" key="3">
    <source>
        <dbReference type="Proteomes" id="UP000288227"/>
    </source>
</evidence>
<name>A0A401U8I9_9BACT</name>
<evidence type="ECO:0000313" key="2">
    <source>
        <dbReference type="EMBL" id="GCC51212.1"/>
    </source>
</evidence>
<accession>A0A401U8I9</accession>
<proteinExistence type="predicted"/>
<keyword evidence="3" id="KW-1185">Reference proteome</keyword>
<keyword evidence="1" id="KW-0732">Signal</keyword>
<dbReference type="EMBL" id="BHXQ01000002">
    <property type="protein sequence ID" value="GCC51212.1"/>
    <property type="molecule type" value="Genomic_DNA"/>
</dbReference>
<organism evidence="2 3">
    <name type="scientific">Chryseotalea sanaruensis</name>
    <dbReference type="NCBI Taxonomy" id="2482724"/>
    <lineage>
        <taxon>Bacteria</taxon>
        <taxon>Pseudomonadati</taxon>
        <taxon>Bacteroidota</taxon>
        <taxon>Cytophagia</taxon>
        <taxon>Cytophagales</taxon>
        <taxon>Chryseotaleaceae</taxon>
        <taxon>Chryseotalea</taxon>
    </lineage>
</organism>
<dbReference type="Proteomes" id="UP000288227">
    <property type="component" value="Unassembled WGS sequence"/>
</dbReference>
<dbReference type="AlphaFoldDB" id="A0A401U8I9"/>
<evidence type="ECO:0008006" key="4">
    <source>
        <dbReference type="Google" id="ProtNLM"/>
    </source>
</evidence>
<comment type="caution">
    <text evidence="2">The sequence shown here is derived from an EMBL/GenBank/DDBJ whole genome shotgun (WGS) entry which is preliminary data.</text>
</comment>
<evidence type="ECO:0000256" key="1">
    <source>
        <dbReference type="SAM" id="SignalP"/>
    </source>
</evidence>
<sequence>MKFTACLFLFFISFSSIAQLRYTKLVLEPGQVFSYGESDILVADTLIMCDSASIVLNNTKKENYLYAKVAIIGKGCNIKGNADHGKAGAGGRVGISLNAPCKDASNGEDAQPGADGGHATSLLIYIKQIQIGSPILISLNGGNGGNGGKGGDGGSAGSGTIHCNGGDGGNGGNGGNGANGGNGGSLVLNLPIAEQAKLKQQLRIFLKAGTYGRGGRGGYSGSGGLGPRGKHGRNGLQGEDGFDGAPGMDGAVSYLDY</sequence>
<feature type="signal peptide" evidence="1">
    <location>
        <begin position="1"/>
        <end position="18"/>
    </location>
</feature>
<gene>
    <name evidence="2" type="ORF">SanaruYs_14320</name>
</gene>
<dbReference type="RefSeq" id="WP_127121844.1">
    <property type="nucleotide sequence ID" value="NZ_BHXQ01000002.1"/>
</dbReference>
<feature type="chain" id="PRO_5019159582" description="Collagen-like protein" evidence="1">
    <location>
        <begin position="19"/>
        <end position="257"/>
    </location>
</feature>
<protein>
    <recommendedName>
        <fullName evidence="4">Collagen-like protein</fullName>
    </recommendedName>
</protein>